<evidence type="ECO:0000256" key="2">
    <source>
        <dbReference type="ARBA" id="ARBA00022737"/>
    </source>
</evidence>
<dbReference type="PANTHER" id="PTHR48051:SF45">
    <property type="entry name" value="LEUCINE-RICH REPEAT PROTEIN SHOC-2-LIKE"/>
    <property type="match status" value="1"/>
</dbReference>
<evidence type="ECO:0000256" key="1">
    <source>
        <dbReference type="ARBA" id="ARBA00022614"/>
    </source>
</evidence>
<dbReference type="SMART" id="SM00364">
    <property type="entry name" value="LRR_BAC"/>
    <property type="match status" value="4"/>
</dbReference>
<dbReference type="InterPro" id="IPR032675">
    <property type="entry name" value="LRR_dom_sf"/>
</dbReference>
<evidence type="ECO:0000313" key="4">
    <source>
        <dbReference type="EMBL" id="GMS83141.1"/>
    </source>
</evidence>
<dbReference type="AlphaFoldDB" id="A0AAV5SIE5"/>
<dbReference type="InterPro" id="IPR003591">
    <property type="entry name" value="Leu-rich_rpt_typical-subtyp"/>
</dbReference>
<dbReference type="Pfam" id="PF13855">
    <property type="entry name" value="LRR_8"/>
    <property type="match status" value="1"/>
</dbReference>
<gene>
    <name evidence="4" type="ORF">PENTCL1PPCAC_5316</name>
</gene>
<dbReference type="PROSITE" id="PS51450">
    <property type="entry name" value="LRR"/>
    <property type="match status" value="3"/>
</dbReference>
<proteinExistence type="predicted"/>
<dbReference type="Pfam" id="PF00560">
    <property type="entry name" value="LRR_1"/>
    <property type="match status" value="1"/>
</dbReference>
<dbReference type="PANTHER" id="PTHR48051">
    <property type="match status" value="1"/>
</dbReference>
<keyword evidence="2" id="KW-0677">Repeat</keyword>
<dbReference type="InterPro" id="IPR050216">
    <property type="entry name" value="LRR_domain-containing"/>
</dbReference>
<organism evidence="4 5">
    <name type="scientific">Pristionchus entomophagus</name>
    <dbReference type="NCBI Taxonomy" id="358040"/>
    <lineage>
        <taxon>Eukaryota</taxon>
        <taxon>Metazoa</taxon>
        <taxon>Ecdysozoa</taxon>
        <taxon>Nematoda</taxon>
        <taxon>Chromadorea</taxon>
        <taxon>Rhabditida</taxon>
        <taxon>Rhabditina</taxon>
        <taxon>Diplogasteromorpha</taxon>
        <taxon>Diplogasteroidea</taxon>
        <taxon>Neodiplogasteridae</taxon>
        <taxon>Pristionchus</taxon>
    </lineage>
</organism>
<evidence type="ECO:0000256" key="3">
    <source>
        <dbReference type="SAM" id="MobiDB-lite"/>
    </source>
</evidence>
<reference evidence="4" key="1">
    <citation type="submission" date="2023-10" db="EMBL/GenBank/DDBJ databases">
        <title>Genome assembly of Pristionchus species.</title>
        <authorList>
            <person name="Yoshida K."/>
            <person name="Sommer R.J."/>
        </authorList>
    </citation>
    <scope>NUCLEOTIDE SEQUENCE</scope>
    <source>
        <strain evidence="4">RS0144</strain>
    </source>
</reference>
<name>A0AAV5SIE5_9BILA</name>
<comment type="caution">
    <text evidence="4">The sequence shown here is derived from an EMBL/GenBank/DDBJ whole genome shotgun (WGS) entry which is preliminary data.</text>
</comment>
<protein>
    <submittedName>
        <fullName evidence="4">Uncharacterized protein</fullName>
    </submittedName>
</protein>
<feature type="non-terminal residue" evidence="4">
    <location>
        <position position="1"/>
    </location>
</feature>
<dbReference type="EMBL" id="BTSX01000002">
    <property type="protein sequence ID" value="GMS83141.1"/>
    <property type="molecule type" value="Genomic_DNA"/>
</dbReference>
<evidence type="ECO:0000313" key="5">
    <source>
        <dbReference type="Proteomes" id="UP001432027"/>
    </source>
</evidence>
<dbReference type="GO" id="GO:0005737">
    <property type="term" value="C:cytoplasm"/>
    <property type="evidence" value="ECO:0007669"/>
    <property type="project" value="TreeGrafter"/>
</dbReference>
<keyword evidence="5" id="KW-1185">Reference proteome</keyword>
<dbReference type="PRINTS" id="PR00019">
    <property type="entry name" value="LEURICHRPT"/>
</dbReference>
<dbReference type="InterPro" id="IPR001611">
    <property type="entry name" value="Leu-rich_rpt"/>
</dbReference>
<dbReference type="SMART" id="SM00369">
    <property type="entry name" value="LRR_TYP"/>
    <property type="match status" value="4"/>
</dbReference>
<dbReference type="Proteomes" id="UP001432027">
    <property type="component" value="Unassembled WGS sequence"/>
</dbReference>
<dbReference type="SUPFAM" id="SSF52058">
    <property type="entry name" value="L domain-like"/>
    <property type="match status" value="1"/>
</dbReference>
<keyword evidence="1" id="KW-0433">Leucine-rich repeat</keyword>
<feature type="region of interest" description="Disordered" evidence="3">
    <location>
        <begin position="1"/>
        <end position="35"/>
    </location>
</feature>
<accession>A0AAV5SIE5</accession>
<sequence>FQMGNDSSKRGGKSSKAGPSLGSKNPFKSGPSPAVLAQHMDNAKKSRILQLKNHGLKTAPAELAHVAEFLRNLDLSQNKLTTLPAFIGLFQELKQLHLSENLLQSIPDEIGELRKLEVLNISNNRLKELPKTLVGCKVLRTINAANNSLFSFPIVLCHCRELDILDVSTNQITEFPDDIANLMVSELVANQNQLSRLNSAALTRCERLRTLRVEENCLGKEQFDRHILECPGRDGQATVCLPIRKEETAGRERGSKVSGEITSNWMCLDS</sequence>
<dbReference type="Gene3D" id="3.80.10.10">
    <property type="entry name" value="Ribonuclease Inhibitor"/>
    <property type="match status" value="2"/>
</dbReference>